<gene>
    <name evidence="9" type="primary">thnsl2</name>
</gene>
<evidence type="ECO:0000256" key="1">
    <source>
        <dbReference type="ARBA" id="ARBA00001933"/>
    </source>
</evidence>
<reference evidence="9" key="3">
    <citation type="submission" date="2025-09" db="UniProtKB">
        <authorList>
            <consortium name="Ensembl"/>
        </authorList>
    </citation>
    <scope>IDENTIFICATION</scope>
</reference>
<feature type="modified residue" description="N6-(pyridoxal phosphate)lysine" evidence="6">
    <location>
        <position position="113"/>
    </location>
</feature>
<dbReference type="Gene3D" id="3.40.50.1100">
    <property type="match status" value="2"/>
</dbReference>
<dbReference type="Pfam" id="PF14821">
    <property type="entry name" value="Thr_synth_N"/>
    <property type="match status" value="1"/>
</dbReference>
<dbReference type="FunFam" id="3.40.50.1100:FF:000047">
    <property type="entry name" value="Threonine synthase like 2"/>
    <property type="match status" value="1"/>
</dbReference>
<dbReference type="FunFam" id="3.90.1380.10:FF:000003">
    <property type="entry name" value="THR4p Threonine synthase"/>
    <property type="match status" value="1"/>
</dbReference>
<evidence type="ECO:0000256" key="5">
    <source>
        <dbReference type="ARBA" id="ARBA00023239"/>
    </source>
</evidence>
<dbReference type="InterPro" id="IPR004450">
    <property type="entry name" value="Thr_synthase-like"/>
</dbReference>
<evidence type="ECO:0000256" key="6">
    <source>
        <dbReference type="PIRSR" id="PIRSR604450-51"/>
    </source>
</evidence>
<comment type="similarity">
    <text evidence="2">Belongs to the threonine synthase family.</text>
</comment>
<reference evidence="9" key="1">
    <citation type="submission" date="2020-06" db="EMBL/GenBank/DDBJ databases">
        <authorList>
            <consortium name="Wellcome Sanger Institute Data Sharing"/>
        </authorList>
    </citation>
    <scope>NUCLEOTIDE SEQUENCE [LARGE SCALE GENOMIC DNA]</scope>
</reference>
<dbReference type="Proteomes" id="UP000694680">
    <property type="component" value="Chromosome 12"/>
</dbReference>
<dbReference type="InterPro" id="IPR037158">
    <property type="entry name" value="Thr_synth_N_sf"/>
</dbReference>
<dbReference type="AlphaFoldDB" id="A0A8C5HW65"/>
<evidence type="ECO:0000256" key="4">
    <source>
        <dbReference type="ARBA" id="ARBA00022898"/>
    </source>
</evidence>
<dbReference type="Gene3D" id="3.90.1380.10">
    <property type="entry name" value="Threonine synthase, N-terminal domain"/>
    <property type="match status" value="1"/>
</dbReference>
<reference evidence="9" key="2">
    <citation type="submission" date="2025-08" db="UniProtKB">
        <authorList>
            <consortium name="Ensembl"/>
        </authorList>
    </citation>
    <scope>IDENTIFICATION</scope>
</reference>
<evidence type="ECO:0000259" key="8">
    <source>
        <dbReference type="Pfam" id="PF14821"/>
    </source>
</evidence>
<feature type="domain" description="Tryptophan synthase beta chain-like PALP" evidence="7">
    <location>
        <begin position="102"/>
        <end position="327"/>
    </location>
</feature>
<proteinExistence type="inferred from homology"/>
<dbReference type="Pfam" id="PF24857">
    <property type="entry name" value="THR4_C"/>
    <property type="match status" value="1"/>
</dbReference>
<dbReference type="InterPro" id="IPR001926">
    <property type="entry name" value="TrpB-like_PALP"/>
</dbReference>
<dbReference type="InterPro" id="IPR051166">
    <property type="entry name" value="Threonine_Synthase"/>
</dbReference>
<comment type="cofactor">
    <cofactor evidence="1 6">
        <name>pyridoxal 5'-phosphate</name>
        <dbReference type="ChEBI" id="CHEBI:597326"/>
    </cofactor>
</comment>
<dbReference type="InterPro" id="IPR029144">
    <property type="entry name" value="Thr_synth_N"/>
</dbReference>
<evidence type="ECO:0000256" key="2">
    <source>
        <dbReference type="ARBA" id="ARBA00005517"/>
    </source>
</evidence>
<dbReference type="PANTHER" id="PTHR42690">
    <property type="entry name" value="THREONINE SYNTHASE FAMILY MEMBER"/>
    <property type="match status" value="1"/>
</dbReference>
<dbReference type="GO" id="GO:0016829">
    <property type="term" value="F:lyase activity"/>
    <property type="evidence" value="ECO:0007669"/>
    <property type="project" value="UniProtKB-KW"/>
</dbReference>
<evidence type="ECO:0000313" key="10">
    <source>
        <dbReference type="Proteomes" id="UP000694680"/>
    </source>
</evidence>
<dbReference type="NCBIfam" id="TIGR00260">
    <property type="entry name" value="thrC"/>
    <property type="match status" value="1"/>
</dbReference>
<feature type="domain" description="Threonine synthase N-terminal" evidence="8">
    <location>
        <begin position="2"/>
        <end position="80"/>
    </location>
</feature>
<dbReference type="InterPro" id="IPR036052">
    <property type="entry name" value="TrpB-like_PALP_sf"/>
</dbReference>
<dbReference type="GO" id="GO:0030170">
    <property type="term" value="F:pyridoxal phosphate binding"/>
    <property type="evidence" value="ECO:0007669"/>
    <property type="project" value="TreeGrafter"/>
</dbReference>
<keyword evidence="10" id="KW-1185">Reference proteome</keyword>
<evidence type="ECO:0000313" key="9">
    <source>
        <dbReference type="Ensembl" id="ENSGWIP00000050835.1"/>
    </source>
</evidence>
<sequence>MQYCSTRGGVHGWSFKEVLFSGYAPDGGMFMPESVPVLSTDTLRGWKGLSYNKIVTEVTSLFIPPQLIPRGDLEVLVDEALSSFSIPEVVRIARLKDGLSVLELFHGETLAFKDLSMTCTVRFINYFLRKENRRATVVVGTSGDTGGSAIQSAKGLPGLDLVVVYPLGRITPVQEKHMISCLEDNVHVFAAHGSSDDIDQPLRRLFADQDFVSSHSLMSLNSVNWARVMIQLAHFIYAYIELSDMEQAKVHDQLPPMEVVVPTGGAGNIAAGYIVKLMGLPLKLVAMVNSNDIVHRTVTSGDFSMAAEVAQTLAPAIDIQDPYNMERMFWLLLGKDGSSVKTMMMEFQCSQRLTLSEHLYNLLSQALGSATVSDEGILETMRRCWEENHYVLCPHTAVAVWHHYHCPYSSEVNRCYIATASPAKFEAAVQKAGLNIDPPVALQALEKLPTRYQILERTVNWCQTWEHILRELASQSWEKNQILKYFFIKRCFCCCSF</sequence>
<organism evidence="9 10">
    <name type="scientific">Gouania willdenowi</name>
    <name type="common">Blunt-snouted clingfish</name>
    <name type="synonym">Lepadogaster willdenowi</name>
    <dbReference type="NCBI Taxonomy" id="441366"/>
    <lineage>
        <taxon>Eukaryota</taxon>
        <taxon>Metazoa</taxon>
        <taxon>Chordata</taxon>
        <taxon>Craniata</taxon>
        <taxon>Vertebrata</taxon>
        <taxon>Euteleostomi</taxon>
        <taxon>Actinopterygii</taxon>
        <taxon>Neopterygii</taxon>
        <taxon>Teleostei</taxon>
        <taxon>Neoteleostei</taxon>
        <taxon>Acanthomorphata</taxon>
        <taxon>Ovalentaria</taxon>
        <taxon>Blenniimorphae</taxon>
        <taxon>Blenniiformes</taxon>
        <taxon>Gobiesocoidei</taxon>
        <taxon>Gobiesocidae</taxon>
        <taxon>Gobiesocinae</taxon>
        <taxon>Gouania</taxon>
    </lineage>
</organism>
<dbReference type="SUPFAM" id="SSF53686">
    <property type="entry name" value="Tryptophan synthase beta subunit-like PLP-dependent enzymes"/>
    <property type="match status" value="1"/>
</dbReference>
<evidence type="ECO:0000256" key="3">
    <source>
        <dbReference type="ARBA" id="ARBA00021942"/>
    </source>
</evidence>
<dbReference type="GO" id="GO:0046360">
    <property type="term" value="P:2-oxobutyrate biosynthetic process"/>
    <property type="evidence" value="ECO:0007669"/>
    <property type="project" value="TreeGrafter"/>
</dbReference>
<dbReference type="Ensembl" id="ENSGWIT00000054894.1">
    <property type="protein sequence ID" value="ENSGWIP00000050835.1"/>
    <property type="gene ID" value="ENSGWIG00000024658.1"/>
</dbReference>
<dbReference type="CDD" id="cd01560">
    <property type="entry name" value="Thr-synth_2"/>
    <property type="match status" value="1"/>
</dbReference>
<protein>
    <recommendedName>
        <fullName evidence="3">Threonine synthase-like 2</fullName>
    </recommendedName>
</protein>
<name>A0A8C5HW65_GOUWI</name>
<dbReference type="GO" id="GO:0009071">
    <property type="term" value="P:serine family amino acid catabolic process"/>
    <property type="evidence" value="ECO:0007669"/>
    <property type="project" value="TreeGrafter"/>
</dbReference>
<keyword evidence="4 6" id="KW-0663">Pyridoxal phosphate</keyword>
<dbReference type="Pfam" id="PF00291">
    <property type="entry name" value="PALP"/>
    <property type="match status" value="1"/>
</dbReference>
<accession>A0A8C5HW65</accession>
<keyword evidence="5" id="KW-0456">Lyase</keyword>
<dbReference type="PANTHER" id="PTHR42690:SF1">
    <property type="entry name" value="THREONINE SYNTHASE-LIKE 2"/>
    <property type="match status" value="1"/>
</dbReference>
<evidence type="ECO:0000259" key="7">
    <source>
        <dbReference type="Pfam" id="PF00291"/>
    </source>
</evidence>